<feature type="transmembrane region" description="Helical" evidence="1">
    <location>
        <begin position="33"/>
        <end position="53"/>
    </location>
</feature>
<evidence type="ECO:0000256" key="1">
    <source>
        <dbReference type="SAM" id="Phobius"/>
    </source>
</evidence>
<reference evidence="2 3" key="1">
    <citation type="journal article" date="2016" name="Nat. Commun.">
        <title>Thousands of microbial genomes shed light on interconnected biogeochemical processes in an aquifer system.</title>
        <authorList>
            <person name="Anantharaman K."/>
            <person name="Brown C.T."/>
            <person name="Hug L.A."/>
            <person name="Sharon I."/>
            <person name="Castelle C.J."/>
            <person name="Probst A.J."/>
            <person name="Thomas B.C."/>
            <person name="Singh A."/>
            <person name="Wilkins M.J."/>
            <person name="Karaoz U."/>
            <person name="Brodie E.L."/>
            <person name="Williams K.H."/>
            <person name="Hubbard S.S."/>
            <person name="Banfield J.F."/>
        </authorList>
    </citation>
    <scope>NUCLEOTIDE SEQUENCE [LARGE SCALE GENOMIC DNA]</scope>
</reference>
<keyword evidence="1" id="KW-1133">Transmembrane helix</keyword>
<dbReference type="EMBL" id="MFLC01000018">
    <property type="protein sequence ID" value="OGG55108.1"/>
    <property type="molecule type" value="Genomic_DNA"/>
</dbReference>
<keyword evidence="1" id="KW-0812">Transmembrane</keyword>
<accession>A0A1F6D0Y9</accession>
<proteinExistence type="predicted"/>
<name>A0A1F6D0Y9_9BACT</name>
<evidence type="ECO:0000313" key="2">
    <source>
        <dbReference type="EMBL" id="OGG55108.1"/>
    </source>
</evidence>
<protein>
    <submittedName>
        <fullName evidence="2">Uncharacterized protein</fullName>
    </submittedName>
</protein>
<organism evidence="2 3">
    <name type="scientific">Candidatus Kaiserbacteria bacterium RIFCSPHIGHO2_02_FULL_49_11</name>
    <dbReference type="NCBI Taxonomy" id="1798489"/>
    <lineage>
        <taxon>Bacteria</taxon>
        <taxon>Candidatus Kaiseribacteriota</taxon>
    </lineage>
</organism>
<dbReference type="AlphaFoldDB" id="A0A1F6D0Y9"/>
<dbReference type="Proteomes" id="UP000177659">
    <property type="component" value="Unassembled WGS sequence"/>
</dbReference>
<sequence>MAKSPYRTIRNIPRAGVVRSWWQNLLPRQQKFFLGYGAIISIVLLLAGTAWLAPTVKRVVDGWSSQTETKVEPSLAAGESMLIQRRISIGGKDSRTEKPTEEPQTPETKILAAAKRWGIQNGYIFSKRLASPVFRWWESGGCSYGLGGERIDIQFLRNGGDVVRGYFCIKKIQLDYFVNGGLRGSQE</sequence>
<evidence type="ECO:0000313" key="3">
    <source>
        <dbReference type="Proteomes" id="UP000177659"/>
    </source>
</evidence>
<keyword evidence="1" id="KW-0472">Membrane</keyword>
<gene>
    <name evidence="2" type="ORF">A3D62_01140</name>
</gene>
<comment type="caution">
    <text evidence="2">The sequence shown here is derived from an EMBL/GenBank/DDBJ whole genome shotgun (WGS) entry which is preliminary data.</text>
</comment>